<evidence type="ECO:0000313" key="3">
    <source>
        <dbReference type="EMBL" id="SHE62551.1"/>
    </source>
</evidence>
<dbReference type="InterPro" id="IPR002890">
    <property type="entry name" value="MG2"/>
</dbReference>
<comment type="similarity">
    <text evidence="1">Belongs to the protease inhibitor I39 (alpha-2-macroglobulin) family. Bacterial alpha-2-macroglobulin subfamily.</text>
</comment>
<dbReference type="RefSeq" id="WP_025074769.1">
    <property type="nucleotide sequence ID" value="NZ_FQVD01000004.1"/>
</dbReference>
<accession>A0A1M4V0P0</accession>
<dbReference type="Gene3D" id="2.60.40.1930">
    <property type="match status" value="1"/>
</dbReference>
<gene>
    <name evidence="3" type="ORF">SAMN05444349_10455</name>
</gene>
<dbReference type="PANTHER" id="PTHR40094">
    <property type="entry name" value="ALPHA-2-MACROGLOBULIN HOMOLOG"/>
    <property type="match status" value="1"/>
</dbReference>
<dbReference type="InterPro" id="IPR051802">
    <property type="entry name" value="YfhM-like"/>
</dbReference>
<evidence type="ECO:0000313" key="4">
    <source>
        <dbReference type="Proteomes" id="UP000184436"/>
    </source>
</evidence>
<name>A0A1M4V0P0_9BACE</name>
<dbReference type="Pfam" id="PF00207">
    <property type="entry name" value="A2M"/>
    <property type="match status" value="1"/>
</dbReference>
<keyword evidence="4" id="KW-1185">Reference proteome</keyword>
<dbReference type="Pfam" id="PF17973">
    <property type="entry name" value="bMG10"/>
    <property type="match status" value="1"/>
</dbReference>
<feature type="domain" description="Alpha-2-macroglobulin" evidence="2">
    <location>
        <begin position="1132"/>
        <end position="1222"/>
    </location>
</feature>
<proteinExistence type="inferred from homology"/>
<dbReference type="PANTHER" id="PTHR40094:SF1">
    <property type="entry name" value="UBIQUITIN DOMAIN-CONTAINING PROTEIN"/>
    <property type="match status" value="1"/>
</dbReference>
<dbReference type="OrthoDB" id="9767116at2"/>
<sequence length="1898" mass="215896">MKIGRIGMIMLLCLGYISGIYAQTFDKLWKQVEQAEKKSLPETVIKLTDEIYRKGEMEKNSPQMLKAYMWRMKYRERITPDSFYVSLKGLEEWVKYADKPMDRAILHSLLAGIYADYAARNQWSLRQQTDIVGVVPVDMLNWTANIFVDTIQTHIQKAMSDSVLLLKTSSRTYIPFVELGETSEYYHHDMYHLLASRSIEALLRVQYLDKQKNVKQHISRLYDNMLSAYREKGDKESYVLTSLKFLRWKYESNYSFYPVIDKAAPYVLAEDPYIIDLNKLATDYKTLDICAEVLLAKANLILERQQPLSALKVCEEAIRLYPDYRRINALKNLREEILAPFLSVSTVKTAFPDQEMKIKVSHKNLDGFTIRIYREKKFVSEQHYSVIRPENYQSQDTTFIFKAPGVGKYVMRIVPDVRAKKEIEKEFNVTHFYVLTSELPKEQFEVITLDARTGHPISNAQVTLYSNKDVALQMFTTNEEGKAIFPWKSDYSYLIATKGDDTFMEKKDIRGGFFSSPDMNETTEKVILLTDRSLYRPGQTVYVKGIAYVSELGVAHVLSDREYTVSLQDNNNQEVGKRTLRTNEFGSFTTSFTLPLACLNGDFQLKTPVGNASIRVEEYKRPTFDITFEKQEGDYQLGNKAEIKGKVQSYSGVLLRDLPVKYTIKRSAYSFWQLRMNDQIASGEVTTGADGVFTIPVQLEGDTLYNNGKGNYFSYLIEVTVTNAAGETQTSTKVISAGDTFLYLRTYLMPKTCKDDPIKLNFYASNQGQLADVKVTYRLYRAKDKSMKQLENTPVITGTVASNKEIFLDWKDVPSGPYVLKISAEDSLGRKGSAETSTILYSVHDKRPPILTPDWYFKTNTEFDATHPAVFYFGTSEKDVCVMVDVFSNEALLESKVLHLSDSIARFEFPYQASYGDGIAINIYMVRDGQVYQEIVRLSKRLLDEKLNMKWDVFRDKLRPGQTEEWKLTIKNPQGKGADAEMLATMYDASLDKIWKQRQTFNVFHYRNLPHISWMGDFTSSIWFDYEWDKKLFKVPLFEYDHFVIEPFSSIPAVAGQGVEEFWIRGIASPSQQNRAKFSQKNTRMVLEESVVTPRTSDLKDDLAGNVPAIFQEKGETISPVTDNIRTNLAETAFFYPQLRTNEQGEVSFSFTMPESLTRWNFRGYSHTKDMMLGTLDGEAVTSKEFMLVPNLPRFVRVGDQTSVAASISNMTGKVQSGTVSMILFDPMTDKVISTRKQEFKVEAGVTIGVSFRFTVDDKYSILGCRMVADSGTFSDGEQQLIPVLSNKEHLIETLPMPIGGEETRTFSLDSLFNHHSATATDRKLTIEFTGNPSWYAIQALPSLSLPTNDNAISWANAYYANTLAAYIMNSHPRIKAVFDSWKLQGGTKEAFLSNLQKNQEVKNILLSESPWILEAQTEEQQKERIATLFDLNNILSNNSAALRRLQNLQNGDGTWSWYKGMNGSLYVTTYIMELYARLFMLTGDKPTELALAMQQDAFIYLHKSALEEYKATLEAQKAGMKMTGLSGNMLDYLYLIAISDEKVPDVNKAAYDYFLSRVGGLLPSSSMKIKALAAVVLDKAGRKKEAQEFIASLKEHLTKTDGQGMSFAFNENPFDWGNMKIQTHVDVMEALELIGGNEAIVEEMKLWLLTQKQTQQWKSSVASVDAIYALLMKGINLLDNQGDVRITIANEVLETISPSKTTVPGLGYIKRSFTQKNVVDARTIKVQKRDQGIAWGAAYAEYESPIRDVKQQGGALNVEKRLYVERIVNNVAQLQPVTEKTNLQVGDKVVSRLSIRVDRPMDFVQLKDQHGACFEPVSNISGYRWDDGIGYYVDIKDASINFFFDHLGKGTYVLEYSYYVSREGTYETGLATIQCAYAPEYASHSASMRVVVPSFEK</sequence>
<dbReference type="Gene3D" id="1.50.10.20">
    <property type="match status" value="1"/>
</dbReference>
<dbReference type="InterPro" id="IPR001599">
    <property type="entry name" value="Macroglobln_a2"/>
</dbReference>
<dbReference type="SUPFAM" id="SSF48239">
    <property type="entry name" value="Terpenoid cyclases/Protein prenyltransferases"/>
    <property type="match status" value="1"/>
</dbReference>
<dbReference type="EMBL" id="FQVD01000004">
    <property type="protein sequence ID" value="SHE62551.1"/>
    <property type="molecule type" value="Genomic_DNA"/>
</dbReference>
<evidence type="ECO:0000259" key="2">
    <source>
        <dbReference type="SMART" id="SM01360"/>
    </source>
</evidence>
<protein>
    <submittedName>
        <fullName evidence="3">MG2 domain-containing protein</fullName>
    </submittedName>
</protein>
<organism evidence="3 4">
    <name type="scientific">Bacteroides faecichinchillae</name>
    <dbReference type="NCBI Taxonomy" id="871325"/>
    <lineage>
        <taxon>Bacteria</taxon>
        <taxon>Pseudomonadati</taxon>
        <taxon>Bacteroidota</taxon>
        <taxon>Bacteroidia</taxon>
        <taxon>Bacteroidales</taxon>
        <taxon>Bacteroidaceae</taxon>
        <taxon>Bacteroides</taxon>
    </lineage>
</organism>
<dbReference type="SMART" id="SM01360">
    <property type="entry name" value="A2M"/>
    <property type="match status" value="1"/>
</dbReference>
<dbReference type="Proteomes" id="UP000184436">
    <property type="component" value="Unassembled WGS sequence"/>
</dbReference>
<dbReference type="Pfam" id="PF01835">
    <property type="entry name" value="MG2"/>
    <property type="match status" value="1"/>
</dbReference>
<dbReference type="InterPro" id="IPR008930">
    <property type="entry name" value="Terpenoid_cyclase/PrenylTrfase"/>
</dbReference>
<reference evidence="3 4" key="1">
    <citation type="submission" date="2016-11" db="EMBL/GenBank/DDBJ databases">
        <authorList>
            <person name="Jaros S."/>
            <person name="Januszkiewicz K."/>
            <person name="Wedrychowicz H."/>
        </authorList>
    </citation>
    <scope>NUCLEOTIDE SEQUENCE [LARGE SCALE GENOMIC DNA]</scope>
    <source>
        <strain evidence="3 4">DSM 26883</strain>
    </source>
</reference>
<dbReference type="GO" id="GO:0004866">
    <property type="term" value="F:endopeptidase inhibitor activity"/>
    <property type="evidence" value="ECO:0007669"/>
    <property type="project" value="InterPro"/>
</dbReference>
<dbReference type="InterPro" id="IPR041246">
    <property type="entry name" value="Bact_MG10"/>
</dbReference>
<dbReference type="STRING" id="871325.SAMN05444349_10455"/>
<evidence type="ECO:0000256" key="1">
    <source>
        <dbReference type="ARBA" id="ARBA00010556"/>
    </source>
</evidence>